<evidence type="ECO:0000256" key="9">
    <source>
        <dbReference type="ARBA" id="ARBA00022840"/>
    </source>
</evidence>
<evidence type="ECO:0000256" key="8">
    <source>
        <dbReference type="ARBA" id="ARBA00022777"/>
    </source>
</evidence>
<feature type="binding site" evidence="12">
    <location>
        <position position="47"/>
    </location>
    <ligand>
        <name>ATP</name>
        <dbReference type="ChEBI" id="CHEBI:30616"/>
    </ligand>
</feature>
<evidence type="ECO:0000256" key="12">
    <source>
        <dbReference type="PROSITE-ProRule" id="PRU10141"/>
    </source>
</evidence>
<dbReference type="EMBL" id="CAXDID020000664">
    <property type="protein sequence ID" value="CAL6109186.1"/>
    <property type="molecule type" value="Genomic_DNA"/>
</dbReference>
<dbReference type="Gene3D" id="3.30.310.80">
    <property type="entry name" value="Kinase associated domain 1, KA1"/>
    <property type="match status" value="1"/>
</dbReference>
<dbReference type="SUPFAM" id="SSF103243">
    <property type="entry name" value="KA1-like"/>
    <property type="match status" value="1"/>
</dbReference>
<dbReference type="CDD" id="cd14003">
    <property type="entry name" value="STKc_AMPK-like"/>
    <property type="match status" value="1"/>
</dbReference>
<dbReference type="EMBL" id="CAXDID020000007">
    <property type="protein sequence ID" value="CAL5976244.1"/>
    <property type="molecule type" value="Genomic_DNA"/>
</dbReference>
<evidence type="ECO:0000256" key="5">
    <source>
        <dbReference type="ARBA" id="ARBA00022527"/>
    </source>
</evidence>
<feature type="domain" description="UBA" evidence="14">
    <location>
        <begin position="289"/>
        <end position="333"/>
    </location>
</feature>
<evidence type="ECO:0000259" key="15">
    <source>
        <dbReference type="PROSITE" id="PS50032"/>
    </source>
</evidence>
<organism evidence="17">
    <name type="scientific">Hexamita inflata</name>
    <dbReference type="NCBI Taxonomy" id="28002"/>
    <lineage>
        <taxon>Eukaryota</taxon>
        <taxon>Metamonada</taxon>
        <taxon>Diplomonadida</taxon>
        <taxon>Hexamitidae</taxon>
        <taxon>Hexamitinae</taxon>
        <taxon>Hexamita</taxon>
    </lineage>
</organism>
<dbReference type="InterPro" id="IPR008271">
    <property type="entry name" value="Ser/Thr_kinase_AS"/>
</dbReference>
<keyword evidence="5" id="KW-0723">Serine/threonine-protein kinase</keyword>
<dbReference type="InterPro" id="IPR011009">
    <property type="entry name" value="Kinase-like_dom_sf"/>
</dbReference>
<evidence type="ECO:0000259" key="14">
    <source>
        <dbReference type="PROSITE" id="PS50030"/>
    </source>
</evidence>
<comment type="caution">
    <text evidence="17">The sequence shown here is derived from an EMBL/GenBank/DDBJ whole genome shotgun (WGS) entry which is preliminary data.</text>
</comment>
<dbReference type="Proteomes" id="UP001642409">
    <property type="component" value="Unassembled WGS sequence"/>
</dbReference>
<evidence type="ECO:0000313" key="19">
    <source>
        <dbReference type="EMBL" id="CAL6109186.1"/>
    </source>
</evidence>
<dbReference type="InterPro" id="IPR015940">
    <property type="entry name" value="UBA"/>
</dbReference>
<gene>
    <name evidence="16" type="ORF">HINF_LOCUS19846</name>
    <name evidence="18" type="ORF">HINF_LOCUS3719</name>
    <name evidence="17" type="ORF">HINF_LOCUS49635</name>
    <name evidence="19" type="ORF">HINF_LOCUS75324</name>
</gene>
<comment type="catalytic activity">
    <reaction evidence="10">
        <text>L-threonyl-[protein] + ATP = O-phospho-L-threonyl-[protein] + ADP + H(+)</text>
        <dbReference type="Rhea" id="RHEA:46608"/>
        <dbReference type="Rhea" id="RHEA-COMP:11060"/>
        <dbReference type="Rhea" id="RHEA-COMP:11605"/>
        <dbReference type="ChEBI" id="CHEBI:15378"/>
        <dbReference type="ChEBI" id="CHEBI:30013"/>
        <dbReference type="ChEBI" id="CHEBI:30616"/>
        <dbReference type="ChEBI" id="CHEBI:61977"/>
        <dbReference type="ChEBI" id="CHEBI:456216"/>
        <dbReference type="EC" id="2.7.11.1"/>
    </reaction>
</comment>
<reference evidence="17" key="1">
    <citation type="submission" date="2023-06" db="EMBL/GenBank/DDBJ databases">
        <authorList>
            <person name="Kurt Z."/>
        </authorList>
    </citation>
    <scope>NUCLEOTIDE SEQUENCE</scope>
</reference>
<protein>
    <recommendedName>
        <fullName evidence="3">non-specific serine/threonine protein kinase</fullName>
        <ecNumber evidence="3">2.7.11.1</ecNumber>
    </recommendedName>
</protein>
<dbReference type="Gene3D" id="1.10.510.10">
    <property type="entry name" value="Transferase(Phosphotransferase) domain 1"/>
    <property type="match status" value="1"/>
</dbReference>
<dbReference type="InterPro" id="IPR000719">
    <property type="entry name" value="Prot_kinase_dom"/>
</dbReference>
<dbReference type="InterPro" id="IPR001772">
    <property type="entry name" value="KA1_dom"/>
</dbReference>
<keyword evidence="6" id="KW-0808">Transferase</keyword>
<keyword evidence="4" id="KW-0963">Cytoplasm</keyword>
<dbReference type="PROSITE" id="PS00108">
    <property type="entry name" value="PROTEIN_KINASE_ST"/>
    <property type="match status" value="1"/>
</dbReference>
<evidence type="ECO:0000256" key="10">
    <source>
        <dbReference type="ARBA" id="ARBA00047899"/>
    </source>
</evidence>
<evidence type="ECO:0000256" key="2">
    <source>
        <dbReference type="ARBA" id="ARBA00006234"/>
    </source>
</evidence>
<name>A0AA86UKP4_9EUKA</name>
<evidence type="ECO:0000256" key="3">
    <source>
        <dbReference type="ARBA" id="ARBA00012513"/>
    </source>
</evidence>
<dbReference type="AlphaFoldDB" id="A0AA86UKP4"/>
<dbReference type="FunFam" id="1.10.510.10:FF:001222">
    <property type="entry name" value="Serine/threonine-protein kinase ppk25"/>
    <property type="match status" value="1"/>
</dbReference>
<comment type="subcellular location">
    <subcellularLocation>
        <location evidence="1">Cytoplasm</location>
    </subcellularLocation>
</comment>
<dbReference type="InterPro" id="IPR017441">
    <property type="entry name" value="Protein_kinase_ATP_BS"/>
</dbReference>
<dbReference type="SMART" id="SM00220">
    <property type="entry name" value="S_TKc"/>
    <property type="match status" value="1"/>
</dbReference>
<dbReference type="GO" id="GO:0035556">
    <property type="term" value="P:intracellular signal transduction"/>
    <property type="evidence" value="ECO:0007669"/>
    <property type="project" value="TreeGrafter"/>
</dbReference>
<dbReference type="PANTHER" id="PTHR24346">
    <property type="entry name" value="MAP/MICROTUBULE AFFINITY-REGULATING KINASE"/>
    <property type="match status" value="1"/>
</dbReference>
<dbReference type="SUPFAM" id="SSF56112">
    <property type="entry name" value="Protein kinase-like (PK-like)"/>
    <property type="match status" value="1"/>
</dbReference>
<dbReference type="Pfam" id="PF00069">
    <property type="entry name" value="Pkinase"/>
    <property type="match status" value="1"/>
</dbReference>
<dbReference type="PROSITE" id="PS50032">
    <property type="entry name" value="KA1"/>
    <property type="match status" value="1"/>
</dbReference>
<evidence type="ECO:0000313" key="18">
    <source>
        <dbReference type="EMBL" id="CAL5976244.1"/>
    </source>
</evidence>
<feature type="domain" description="KA1" evidence="15">
    <location>
        <begin position="540"/>
        <end position="589"/>
    </location>
</feature>
<feature type="domain" description="Protein kinase" evidence="13">
    <location>
        <begin position="18"/>
        <end position="270"/>
    </location>
</feature>
<comment type="catalytic activity">
    <reaction evidence="11">
        <text>L-seryl-[protein] + ATP = O-phospho-L-seryl-[protein] + ADP + H(+)</text>
        <dbReference type="Rhea" id="RHEA:17989"/>
        <dbReference type="Rhea" id="RHEA-COMP:9863"/>
        <dbReference type="Rhea" id="RHEA-COMP:11604"/>
        <dbReference type="ChEBI" id="CHEBI:15378"/>
        <dbReference type="ChEBI" id="CHEBI:29999"/>
        <dbReference type="ChEBI" id="CHEBI:30616"/>
        <dbReference type="ChEBI" id="CHEBI:83421"/>
        <dbReference type="ChEBI" id="CHEBI:456216"/>
        <dbReference type="EC" id="2.7.11.1"/>
    </reaction>
</comment>
<accession>A0AA86UKP4</accession>
<proteinExistence type="inferred from homology"/>
<evidence type="ECO:0000313" key="20">
    <source>
        <dbReference type="Proteomes" id="UP001642409"/>
    </source>
</evidence>
<evidence type="ECO:0000256" key="6">
    <source>
        <dbReference type="ARBA" id="ARBA00022679"/>
    </source>
</evidence>
<keyword evidence="8 18" id="KW-0418">Kinase</keyword>
<evidence type="ECO:0000259" key="13">
    <source>
        <dbReference type="PROSITE" id="PS50011"/>
    </source>
</evidence>
<evidence type="ECO:0000313" key="16">
    <source>
        <dbReference type="EMBL" id="CAI9932201.1"/>
    </source>
</evidence>
<dbReference type="FunFam" id="3.30.200.20:FF:000003">
    <property type="entry name" value="Non-specific serine/threonine protein kinase"/>
    <property type="match status" value="1"/>
</dbReference>
<dbReference type="Pfam" id="PF02149">
    <property type="entry name" value="KA1"/>
    <property type="match status" value="1"/>
</dbReference>
<reference evidence="18 20" key="2">
    <citation type="submission" date="2024-07" db="EMBL/GenBank/DDBJ databases">
        <authorList>
            <person name="Akdeniz Z."/>
        </authorList>
    </citation>
    <scope>NUCLEOTIDE SEQUENCE [LARGE SCALE GENOMIC DNA]</scope>
</reference>
<dbReference type="EC" id="2.7.11.1" evidence="3"/>
<dbReference type="GO" id="GO:0005737">
    <property type="term" value="C:cytoplasm"/>
    <property type="evidence" value="ECO:0007669"/>
    <property type="project" value="UniProtKB-SubCell"/>
</dbReference>
<dbReference type="EMBL" id="CATOUU010000952">
    <property type="protein sequence ID" value="CAI9961990.1"/>
    <property type="molecule type" value="Genomic_DNA"/>
</dbReference>
<dbReference type="GO" id="GO:0005524">
    <property type="term" value="F:ATP binding"/>
    <property type="evidence" value="ECO:0007669"/>
    <property type="project" value="UniProtKB-UniRule"/>
</dbReference>
<evidence type="ECO:0000313" key="17">
    <source>
        <dbReference type="EMBL" id="CAI9961990.1"/>
    </source>
</evidence>
<dbReference type="EMBL" id="CATOUU010000511">
    <property type="protein sequence ID" value="CAI9932201.1"/>
    <property type="molecule type" value="Genomic_DNA"/>
</dbReference>
<evidence type="ECO:0000256" key="11">
    <source>
        <dbReference type="ARBA" id="ARBA00048679"/>
    </source>
</evidence>
<sequence>MSEVTADGKVRVKRVGNYIIGKTIGEGSFSKVKLGTHLLTNERVALKIIEKAKITESADVQRITREIQILKLLQHQNVVRLYEIIDTPRHLYIIQEYMQNGELFDYIVARKRLSEAQSCSFIVQIWSGLNYLHQNCISHRDLKPENCCLDQNNNIKIIDFGLSNMFKNYAYLKTACGSPAYACPEMIKGEIYNGANADTWSCGIILYAMLCGALPFEASTTQGLYCKILSGNIFFPEYVSEPARDVVRSLLTIDPVKRAKIPQLFEHPWVKENWAKLHANEPLELKMQKTDPSLSLRTLLQMKQLNFDLEQTIKALKMNKHNAQTATYMLLNEQIIGGKLKIENLESEPKTLEKKIQVATIQLNLVVNSKGEILDQERQVIGQLEMQIDLNQNPDENEAPIKKEIIESEGKQVEVRADIANNKYVEENKLDLDEASYKELELPRNSPVQSKPTGIPPLPILSQINQMSPQIQVHQFEVTERVEQPQISNEPVDDFGLRRYFGTVTTGTSTKMPADLLVSLLEEVMKKLKIKFQKEKTGLWKCQRLNVIMSVEACRVANTEFCNIIFRRMTGDAWVYKELCQQILAHLGL</sequence>
<comment type="similarity">
    <text evidence="2">Belongs to the protein kinase superfamily. CAMK Ser/Thr protein kinase family. SNF1 subfamily.</text>
</comment>
<keyword evidence="9 12" id="KW-0067">ATP-binding</keyword>
<dbReference type="PANTHER" id="PTHR24346:SF82">
    <property type="entry name" value="KP78A-RELATED"/>
    <property type="match status" value="1"/>
</dbReference>
<dbReference type="InterPro" id="IPR028375">
    <property type="entry name" value="KA1/Ssp2_C"/>
</dbReference>
<evidence type="ECO:0000256" key="7">
    <source>
        <dbReference type="ARBA" id="ARBA00022741"/>
    </source>
</evidence>
<dbReference type="GO" id="GO:0004674">
    <property type="term" value="F:protein serine/threonine kinase activity"/>
    <property type="evidence" value="ECO:0007669"/>
    <property type="project" value="UniProtKB-KW"/>
</dbReference>
<evidence type="ECO:0000256" key="1">
    <source>
        <dbReference type="ARBA" id="ARBA00004496"/>
    </source>
</evidence>
<dbReference type="PROSITE" id="PS00107">
    <property type="entry name" value="PROTEIN_KINASE_ATP"/>
    <property type="match status" value="1"/>
</dbReference>
<keyword evidence="20" id="KW-1185">Reference proteome</keyword>
<dbReference type="PROSITE" id="PS50011">
    <property type="entry name" value="PROTEIN_KINASE_DOM"/>
    <property type="match status" value="1"/>
</dbReference>
<dbReference type="PROSITE" id="PS50030">
    <property type="entry name" value="UBA"/>
    <property type="match status" value="1"/>
</dbReference>
<evidence type="ECO:0000256" key="4">
    <source>
        <dbReference type="ARBA" id="ARBA00022490"/>
    </source>
</evidence>
<keyword evidence="7 12" id="KW-0547">Nucleotide-binding</keyword>